<evidence type="ECO:0000313" key="1">
    <source>
        <dbReference type="EMBL" id="MBK1620153.1"/>
    </source>
</evidence>
<name>A0A9X0WAU8_9GAMM</name>
<comment type="caution">
    <text evidence="1">The sequence shown here is derived from an EMBL/GenBank/DDBJ whole genome shotgun (WGS) entry which is preliminary data.</text>
</comment>
<dbReference type="RefSeq" id="WP_200246697.1">
    <property type="nucleotide sequence ID" value="NZ_NRRY01000033.1"/>
</dbReference>
<dbReference type="Proteomes" id="UP001138768">
    <property type="component" value="Unassembled WGS sequence"/>
</dbReference>
<organism evidence="1 2">
    <name type="scientific">Lamprobacter modestohalophilus</name>
    <dbReference type="NCBI Taxonomy" id="1064514"/>
    <lineage>
        <taxon>Bacteria</taxon>
        <taxon>Pseudomonadati</taxon>
        <taxon>Pseudomonadota</taxon>
        <taxon>Gammaproteobacteria</taxon>
        <taxon>Chromatiales</taxon>
        <taxon>Chromatiaceae</taxon>
        <taxon>Lamprobacter</taxon>
    </lineage>
</organism>
<dbReference type="AlphaFoldDB" id="A0A9X0WAU8"/>
<reference evidence="1 2" key="1">
    <citation type="journal article" date="2020" name="Microorganisms">
        <title>Osmotic Adaptation and Compatible Solute Biosynthesis of Phototrophic Bacteria as Revealed from Genome Analyses.</title>
        <authorList>
            <person name="Imhoff J.F."/>
            <person name="Rahn T."/>
            <person name="Kunzel S."/>
            <person name="Keller A."/>
            <person name="Neulinger S.C."/>
        </authorList>
    </citation>
    <scope>NUCLEOTIDE SEQUENCE [LARGE SCALE GENOMIC DNA]</scope>
    <source>
        <strain evidence="1 2">DSM 25653</strain>
    </source>
</reference>
<dbReference type="EMBL" id="NRRY01000033">
    <property type="protein sequence ID" value="MBK1620153.1"/>
    <property type="molecule type" value="Genomic_DNA"/>
</dbReference>
<evidence type="ECO:0008006" key="3">
    <source>
        <dbReference type="Google" id="ProtNLM"/>
    </source>
</evidence>
<keyword evidence="2" id="KW-1185">Reference proteome</keyword>
<gene>
    <name evidence="1" type="ORF">CKO42_17235</name>
</gene>
<dbReference type="InterPro" id="IPR052216">
    <property type="entry name" value="CRISPR_Csm3_endoribonuclease"/>
</dbReference>
<dbReference type="PANTHER" id="PTHR35579:SF3">
    <property type="entry name" value="CRISPR SYSTEM CMS ENDORIBONUCLEASE CSM3"/>
    <property type="match status" value="1"/>
</dbReference>
<dbReference type="PANTHER" id="PTHR35579">
    <property type="entry name" value="CRISPR SYSTEM CMS ENDORIBONUCLEASE CSM3"/>
    <property type="match status" value="1"/>
</dbReference>
<proteinExistence type="predicted"/>
<evidence type="ECO:0000313" key="2">
    <source>
        <dbReference type="Proteomes" id="UP001138768"/>
    </source>
</evidence>
<accession>A0A9X0WAU8</accession>
<dbReference type="CDD" id="cd09726">
    <property type="entry name" value="RAMP_I_III"/>
    <property type="match status" value="1"/>
</dbReference>
<sequence>MENRWELRLTLRSDASFAAGEGLAGLLDLELQHDRWGLPYLRGRSLKGLLVEECANLLSALTLRHHEQALTSLQAAARALFGVSGAAAEGQGQLSLGDAQLPADLRAAVRVEVDSGRLTPNAVLDALSGIRRQTAMTPQGAPETGSLRSQRVLLRATELHAELTFGRAPTAEQLGLLAACVACLRRAGGQRNRGLGRLRSALYENDTEVTERYWQGLKPFILEAGA</sequence>
<dbReference type="GO" id="GO:0051607">
    <property type="term" value="P:defense response to virus"/>
    <property type="evidence" value="ECO:0007669"/>
    <property type="project" value="UniProtKB-KW"/>
</dbReference>
<protein>
    <recommendedName>
        <fullName evidence="3">RAMP superfamily protein</fullName>
    </recommendedName>
</protein>